<sequence length="172" mass="18926">MRYSEYKRDTDIVVSWLATTAKQYGYTALAEPSAATNKSTAPTSGRLKGKAHGKIEAKAKPAPALIALTPPQIVHYFARNIETEIPRLVLDYSAMYRMARGLLEKVRAQADNIGLPPMVNDTTDFAHVVGHVFGIAANEMAFESGQGQEVLDKVAMVIQEYAMKDLEEQPID</sequence>
<dbReference type="Pfam" id="PF20253">
    <property type="entry name" value="DUF6604"/>
    <property type="match status" value="1"/>
</dbReference>
<reference evidence="2 3" key="1">
    <citation type="journal article" date="2018" name="PLoS Pathog.">
        <title>Evolution of structural diversity of trichothecenes, a family of toxins produced by plant pathogenic and entomopathogenic fungi.</title>
        <authorList>
            <person name="Proctor R.H."/>
            <person name="McCormick S.P."/>
            <person name="Kim H.S."/>
            <person name="Cardoza R.E."/>
            <person name="Stanley A.M."/>
            <person name="Lindo L."/>
            <person name="Kelly A."/>
            <person name="Brown D.W."/>
            <person name="Lee T."/>
            <person name="Vaughan M.M."/>
            <person name="Alexander N.J."/>
            <person name="Busman M."/>
            <person name="Gutierrez S."/>
        </authorList>
    </citation>
    <scope>NUCLEOTIDE SEQUENCE [LARGE SCALE GENOMIC DNA]</scope>
    <source>
        <strain evidence="2 3">NRRL 3299</strain>
    </source>
</reference>
<dbReference type="PANTHER" id="PTHR38795">
    <property type="entry name" value="DUF6604 DOMAIN-CONTAINING PROTEIN"/>
    <property type="match status" value="1"/>
</dbReference>
<evidence type="ECO:0000259" key="1">
    <source>
        <dbReference type="Pfam" id="PF20253"/>
    </source>
</evidence>
<dbReference type="PANTHER" id="PTHR38795:SF1">
    <property type="entry name" value="DUF6604 DOMAIN-CONTAINING PROTEIN"/>
    <property type="match status" value="1"/>
</dbReference>
<dbReference type="Proteomes" id="UP000266152">
    <property type="component" value="Unassembled WGS sequence"/>
</dbReference>
<evidence type="ECO:0000313" key="2">
    <source>
        <dbReference type="EMBL" id="RGP66127.1"/>
    </source>
</evidence>
<comment type="caution">
    <text evidence="2">The sequence shown here is derived from an EMBL/GenBank/DDBJ whole genome shotgun (WGS) entry which is preliminary data.</text>
</comment>
<organism evidence="2 3">
    <name type="scientific">Fusarium sporotrichioides</name>
    <dbReference type="NCBI Taxonomy" id="5514"/>
    <lineage>
        <taxon>Eukaryota</taxon>
        <taxon>Fungi</taxon>
        <taxon>Dikarya</taxon>
        <taxon>Ascomycota</taxon>
        <taxon>Pezizomycotina</taxon>
        <taxon>Sordariomycetes</taxon>
        <taxon>Hypocreomycetidae</taxon>
        <taxon>Hypocreales</taxon>
        <taxon>Nectriaceae</taxon>
        <taxon>Fusarium</taxon>
    </lineage>
</organism>
<accession>A0A395S1K2</accession>
<dbReference type="AlphaFoldDB" id="A0A395S1K2"/>
<evidence type="ECO:0000313" key="3">
    <source>
        <dbReference type="Proteomes" id="UP000266152"/>
    </source>
</evidence>
<gene>
    <name evidence="2" type="ORF">FSPOR_6953</name>
</gene>
<keyword evidence="3" id="KW-1185">Reference proteome</keyword>
<feature type="domain" description="DUF6604" evidence="1">
    <location>
        <begin position="5"/>
        <end position="56"/>
    </location>
</feature>
<proteinExistence type="predicted"/>
<dbReference type="EMBL" id="PXOF01000097">
    <property type="protein sequence ID" value="RGP66127.1"/>
    <property type="molecule type" value="Genomic_DNA"/>
</dbReference>
<dbReference type="InterPro" id="IPR046539">
    <property type="entry name" value="DUF6604"/>
</dbReference>
<dbReference type="STRING" id="5514.A0A395S1K2"/>
<name>A0A395S1K2_FUSSP</name>
<protein>
    <submittedName>
        <fullName evidence="2">Bloom syndrome</fullName>
    </submittedName>
</protein>